<evidence type="ECO:0000256" key="2">
    <source>
        <dbReference type="ARBA" id="ARBA00022884"/>
    </source>
</evidence>
<dbReference type="InterPro" id="IPR012337">
    <property type="entry name" value="RNaseH-like_sf"/>
</dbReference>
<dbReference type="InterPro" id="IPR013103">
    <property type="entry name" value="RVT_2"/>
</dbReference>
<feature type="region of interest" description="Disordered" evidence="4">
    <location>
        <begin position="292"/>
        <end position="359"/>
    </location>
</feature>
<dbReference type="SUPFAM" id="SSF56672">
    <property type="entry name" value="DNA/RNA polymerases"/>
    <property type="match status" value="1"/>
</dbReference>
<dbReference type="CDD" id="cd09272">
    <property type="entry name" value="RNase_HI_RT_Ty1"/>
    <property type="match status" value="1"/>
</dbReference>
<dbReference type="Pfam" id="PF25597">
    <property type="entry name" value="SH3_retrovirus"/>
    <property type="match status" value="1"/>
</dbReference>
<dbReference type="AlphaFoldDB" id="A0A8H7K533"/>
<dbReference type="GO" id="GO:0005634">
    <property type="term" value="C:nucleus"/>
    <property type="evidence" value="ECO:0007669"/>
    <property type="project" value="UniProtKB-ARBA"/>
</dbReference>
<feature type="region of interest" description="Disordered" evidence="4">
    <location>
        <begin position="400"/>
        <end position="449"/>
    </location>
</feature>
<dbReference type="PANTHER" id="PTHR11439">
    <property type="entry name" value="GAG-POL-RELATED RETROTRANSPOSON"/>
    <property type="match status" value="1"/>
</dbReference>
<comment type="subcellular location">
    <subcellularLocation>
        <location evidence="1">Mitochondrion</location>
    </subcellularLocation>
</comment>
<dbReference type="EMBL" id="JADCTT010000017">
    <property type="protein sequence ID" value="KAF9743386.1"/>
    <property type="molecule type" value="Genomic_DNA"/>
</dbReference>
<dbReference type="GO" id="GO:0005739">
    <property type="term" value="C:mitochondrion"/>
    <property type="evidence" value="ECO:0007669"/>
    <property type="project" value="UniProtKB-SubCell"/>
</dbReference>
<dbReference type="Pfam" id="PF07727">
    <property type="entry name" value="RVT_2"/>
    <property type="match status" value="1"/>
</dbReference>
<evidence type="ECO:0000259" key="5">
    <source>
        <dbReference type="PROSITE" id="PS50994"/>
    </source>
</evidence>
<dbReference type="GO" id="GO:0015074">
    <property type="term" value="P:DNA integration"/>
    <property type="evidence" value="ECO:0007669"/>
    <property type="project" value="InterPro"/>
</dbReference>
<gene>
    <name evidence="6" type="ORF">IM811_006477</name>
</gene>
<proteinExistence type="predicted"/>
<dbReference type="GO" id="GO:0003723">
    <property type="term" value="F:RNA binding"/>
    <property type="evidence" value="ECO:0007669"/>
    <property type="project" value="UniProtKB-KW"/>
</dbReference>
<dbReference type="Gene3D" id="3.30.420.10">
    <property type="entry name" value="Ribonuclease H-like superfamily/Ribonuclease H"/>
    <property type="match status" value="1"/>
</dbReference>
<dbReference type="InterPro" id="IPR036397">
    <property type="entry name" value="RNaseH_sf"/>
</dbReference>
<dbReference type="PROSITE" id="PS50994">
    <property type="entry name" value="INTEGRASE"/>
    <property type="match status" value="1"/>
</dbReference>
<feature type="compositionally biased region" description="Polar residues" evidence="4">
    <location>
        <begin position="400"/>
        <end position="410"/>
    </location>
</feature>
<feature type="compositionally biased region" description="Basic and acidic residues" evidence="4">
    <location>
        <begin position="412"/>
        <end position="421"/>
    </location>
</feature>
<comment type="caution">
    <text evidence="6">The sequence shown here is derived from an EMBL/GenBank/DDBJ whole genome shotgun (WGS) entry which is preliminary data.</text>
</comment>
<protein>
    <recommendedName>
        <fullName evidence="5">Integrase catalytic domain-containing protein</fullName>
    </recommendedName>
</protein>
<name>A0A8H7K533_BIOOC</name>
<dbReference type="InterPro" id="IPR057670">
    <property type="entry name" value="SH3_retrovirus"/>
</dbReference>
<feature type="domain" description="Integrase catalytic" evidence="5">
    <location>
        <begin position="1"/>
        <end position="149"/>
    </location>
</feature>
<keyword evidence="2" id="KW-0694">RNA-binding</keyword>
<dbReference type="SUPFAM" id="SSF53098">
    <property type="entry name" value="Ribonuclease H-like"/>
    <property type="match status" value="1"/>
</dbReference>
<feature type="compositionally biased region" description="Polar residues" evidence="4">
    <location>
        <begin position="292"/>
        <end position="319"/>
    </location>
</feature>
<evidence type="ECO:0000313" key="7">
    <source>
        <dbReference type="Proteomes" id="UP000616885"/>
    </source>
</evidence>
<organism evidence="6 7">
    <name type="scientific">Bionectria ochroleuca</name>
    <name type="common">Gliocladium roseum</name>
    <dbReference type="NCBI Taxonomy" id="29856"/>
    <lineage>
        <taxon>Eukaryota</taxon>
        <taxon>Fungi</taxon>
        <taxon>Dikarya</taxon>
        <taxon>Ascomycota</taxon>
        <taxon>Pezizomycotina</taxon>
        <taxon>Sordariomycetes</taxon>
        <taxon>Hypocreomycetidae</taxon>
        <taxon>Hypocreales</taxon>
        <taxon>Bionectriaceae</taxon>
        <taxon>Clonostachys</taxon>
    </lineage>
</organism>
<evidence type="ECO:0000256" key="4">
    <source>
        <dbReference type="SAM" id="MobiDB-lite"/>
    </source>
</evidence>
<dbReference type="InterPro" id="IPR043502">
    <property type="entry name" value="DNA/RNA_pol_sf"/>
</dbReference>
<evidence type="ECO:0000256" key="1">
    <source>
        <dbReference type="ARBA" id="ARBA00004173"/>
    </source>
</evidence>
<evidence type="ECO:0000313" key="6">
    <source>
        <dbReference type="EMBL" id="KAF9743386.1"/>
    </source>
</evidence>
<accession>A0A8H7K533</accession>
<dbReference type="InterPro" id="IPR001584">
    <property type="entry name" value="Integrase_cat-core"/>
</dbReference>
<reference evidence="6" key="1">
    <citation type="submission" date="2020-10" db="EMBL/GenBank/DDBJ databases">
        <title>High-Quality Genome Resource of Clonostachys rosea strain S41 by Oxford Nanopore Long-Read Sequencing.</title>
        <authorList>
            <person name="Wang H."/>
        </authorList>
    </citation>
    <scope>NUCLEOTIDE SEQUENCE</scope>
    <source>
        <strain evidence="6">S41</strain>
    </source>
</reference>
<keyword evidence="3" id="KW-0496">Mitochondrion</keyword>
<dbReference type="Proteomes" id="UP000616885">
    <property type="component" value="Unassembled WGS sequence"/>
</dbReference>
<dbReference type="PANTHER" id="PTHR11439:SF483">
    <property type="entry name" value="PEPTIDE SYNTHASE GLIP-LIKE, PUTATIVE (AFU_ORTHOLOGUE AFUA_3G12920)-RELATED"/>
    <property type="match status" value="1"/>
</dbReference>
<sequence length="977" mass="112272">MRWLMTIKDEYSGCIWVIPLPDRTRWSVQNTIFWFIRWLKRQFGLEVCKIKQDNEPAVISSREISEYQKELHHEGIDLELTPPYTHEPNGGIERAGKHITTRSITMLVSAKLPRSLWTETTATAAKLYNISPSKANGWVSPIEKLESWFNDFGIPVRSSNADLRPDWGGIFAYGCEAYILLRDREANRKIRYFKVNPRGYEGYLVGYVATNIYRIWIPGTDNRVITTRNIAFNERFFYQGEADVPSPLAIQQVQDLQEETISNHLHPDLSRKVILADNNQFLQNHVESRNSGVIQPSASDTAVPQTPKQQPADSLNTGLPTPPITPGDQPAETPVENSDPKTSTRAEAIQDPFPEDQMDLDITQEEGNIGKGLIEDKKEPVTILEPIPHPVPSEQLHTYTVNTPRQSARITQRREEGRVVRFDPSLRQSNKRKRKRRQKDDSPDIPSDEEALKRKRVYAFWSQFQDRPSKHLLELGNTATIIAVIAAAARKHRAAPDRIIIVNNLTPPPKTWAQLLKHPLKELFLKAYDIEIDKLVGKEAWEEQADKHIGKLLPLKWVFTYRADQHGNLERCKARLCVRGDLQEKGHFEQTYAATLAAKSFRIAIAIAAAFDLEIIQLDIKNAFLNATRNAGEEPIFCEMPRGYRKKGMVLRLWKALYGLRDSPKLWFDEFSRRLAQLGYIRCAEEPCLYYNRARKIFVLFFVDDILILHHSDDKTQAESLVTSLQASYELVRKDTAEWFLGVRITRDRTAKKIYLDHQQYIEKVAKKYDIAGMNVIPRTPIATEELVKWHEEATKQDTKLYQEMVGSALYTAILIRPDVAFATAKLLQFLMNPGPKHLRAIKRVLRYLFLMKETALQYGNYNELQLVRIASDSSFADDLETRRLTQGYLFMLFGSPVIWKAIRQPSVTTASTEAEIVALQATAKELIGMKRFFEEIRLSLGVPWEIFCDNQQTIRLVVNEGARIQTQLRHVDIQNM</sequence>
<evidence type="ECO:0000256" key="3">
    <source>
        <dbReference type="ARBA" id="ARBA00023128"/>
    </source>
</evidence>